<dbReference type="EMBL" id="BGPR01000452">
    <property type="protein sequence ID" value="GBM21060.1"/>
    <property type="molecule type" value="Genomic_DNA"/>
</dbReference>
<sequence>MVRYQGQYLSWHHFSKLLLRTRGRKFASDCLTCIKPAHVEDLWWHRVSSPPPIGSEAETLPPGDHGCLQAEKKQKL</sequence>
<accession>A0A4Y2DW27</accession>
<dbReference type="Proteomes" id="UP000499080">
    <property type="component" value="Unassembled WGS sequence"/>
</dbReference>
<protein>
    <submittedName>
        <fullName evidence="2">Uncharacterized protein</fullName>
    </submittedName>
</protein>
<comment type="caution">
    <text evidence="2">The sequence shown here is derived from an EMBL/GenBank/DDBJ whole genome shotgun (WGS) entry which is preliminary data.</text>
</comment>
<gene>
    <name evidence="2" type="ORF">AVEN_5773_1</name>
</gene>
<name>A0A4Y2DW27_ARAVE</name>
<keyword evidence="3" id="KW-1185">Reference proteome</keyword>
<dbReference type="AlphaFoldDB" id="A0A4Y2DW27"/>
<feature type="region of interest" description="Disordered" evidence="1">
    <location>
        <begin position="53"/>
        <end position="76"/>
    </location>
</feature>
<evidence type="ECO:0000256" key="1">
    <source>
        <dbReference type="SAM" id="MobiDB-lite"/>
    </source>
</evidence>
<evidence type="ECO:0000313" key="2">
    <source>
        <dbReference type="EMBL" id="GBM21060.1"/>
    </source>
</evidence>
<organism evidence="2 3">
    <name type="scientific">Araneus ventricosus</name>
    <name type="common">Orbweaver spider</name>
    <name type="synonym">Epeira ventricosa</name>
    <dbReference type="NCBI Taxonomy" id="182803"/>
    <lineage>
        <taxon>Eukaryota</taxon>
        <taxon>Metazoa</taxon>
        <taxon>Ecdysozoa</taxon>
        <taxon>Arthropoda</taxon>
        <taxon>Chelicerata</taxon>
        <taxon>Arachnida</taxon>
        <taxon>Araneae</taxon>
        <taxon>Araneomorphae</taxon>
        <taxon>Entelegynae</taxon>
        <taxon>Araneoidea</taxon>
        <taxon>Araneidae</taxon>
        <taxon>Araneus</taxon>
    </lineage>
</organism>
<evidence type="ECO:0000313" key="3">
    <source>
        <dbReference type="Proteomes" id="UP000499080"/>
    </source>
</evidence>
<proteinExistence type="predicted"/>
<reference evidence="2 3" key="1">
    <citation type="journal article" date="2019" name="Sci. Rep.">
        <title>Orb-weaving spider Araneus ventricosus genome elucidates the spidroin gene catalogue.</title>
        <authorList>
            <person name="Kono N."/>
            <person name="Nakamura H."/>
            <person name="Ohtoshi R."/>
            <person name="Moran D.A.P."/>
            <person name="Shinohara A."/>
            <person name="Yoshida Y."/>
            <person name="Fujiwara M."/>
            <person name="Mori M."/>
            <person name="Tomita M."/>
            <person name="Arakawa K."/>
        </authorList>
    </citation>
    <scope>NUCLEOTIDE SEQUENCE [LARGE SCALE GENOMIC DNA]</scope>
</reference>